<dbReference type="GO" id="GO:0016787">
    <property type="term" value="F:hydrolase activity"/>
    <property type="evidence" value="ECO:0007669"/>
    <property type="project" value="UniProtKB-KW"/>
</dbReference>
<keyword evidence="2" id="KW-1185">Reference proteome</keyword>
<dbReference type="Proteomes" id="UP000265366">
    <property type="component" value="Unassembled WGS sequence"/>
</dbReference>
<organism evidence="1 2">
    <name type="scientific">Aurantiacibacter xanthus</name>
    <dbReference type="NCBI Taxonomy" id="1784712"/>
    <lineage>
        <taxon>Bacteria</taxon>
        <taxon>Pseudomonadati</taxon>
        <taxon>Pseudomonadota</taxon>
        <taxon>Alphaproteobacteria</taxon>
        <taxon>Sphingomonadales</taxon>
        <taxon>Erythrobacteraceae</taxon>
        <taxon>Aurantiacibacter</taxon>
    </lineage>
</organism>
<dbReference type="AlphaFoldDB" id="A0A3A1P6Y6"/>
<name>A0A3A1P6Y6_9SPHN</name>
<dbReference type="SUPFAM" id="SSF53187">
    <property type="entry name" value="Zn-dependent exopeptidases"/>
    <property type="match status" value="1"/>
</dbReference>
<gene>
    <name evidence="1" type="ORF">D2V17_05995</name>
</gene>
<evidence type="ECO:0000313" key="1">
    <source>
        <dbReference type="EMBL" id="RIV89564.1"/>
    </source>
</evidence>
<dbReference type="InterPro" id="IPR011227">
    <property type="entry name" value="UCP029730"/>
</dbReference>
<protein>
    <submittedName>
        <fullName evidence="1">N-formylglutamate amidohydrolase</fullName>
    </submittedName>
</protein>
<dbReference type="InterPro" id="IPR007709">
    <property type="entry name" value="N-FG_amidohydro"/>
</dbReference>
<comment type="caution">
    <text evidence="1">The sequence shown here is derived from an EMBL/GenBank/DDBJ whole genome shotgun (WGS) entry which is preliminary data.</text>
</comment>
<sequence>MTFTPYRQIGTLSRGGIVAVCDHASNHVPDNIELGVTPAVLDKHVGWDIGTAGVVERLVRRHGMAAHLATLSRLVIDLHREEDSQGLIPATSDGILIPGNIGADREARLQAWHRPYHAALTTWLDEADPALILSVHSFTPQLEDKGEPRPWEIALLYNEDDRAAQHAIKYFADQGLVVGENEPYSGRQLNATMNRHAEAHGRPYCAIEIRNDLIANEQGQARFAKLLAQMGETVVHALAQDG</sequence>
<reference evidence="1 2" key="1">
    <citation type="submission" date="2018-08" db="EMBL/GenBank/DDBJ databases">
        <title>Erythrobacter zhengii sp.nov., a bacterium isolated from deep-sea sediment.</title>
        <authorList>
            <person name="Fang C."/>
            <person name="Wu Y.-H."/>
            <person name="Sun C."/>
            <person name="Wang H."/>
            <person name="Cheng H."/>
            <person name="Meng F.-X."/>
            <person name="Wang C.-S."/>
            <person name="Xu X.-W."/>
        </authorList>
    </citation>
    <scope>NUCLEOTIDE SEQUENCE [LARGE SCALE GENOMIC DNA]</scope>
    <source>
        <strain evidence="1 2">CCTCC AB 2015396</strain>
    </source>
</reference>
<accession>A0A3A1P6Y6</accession>
<dbReference type="PIRSF" id="PIRSF029730">
    <property type="entry name" value="UCP029730"/>
    <property type="match status" value="1"/>
</dbReference>
<dbReference type="Gene3D" id="3.40.630.40">
    <property type="entry name" value="Zn-dependent exopeptidases"/>
    <property type="match status" value="1"/>
</dbReference>
<dbReference type="EMBL" id="QXFM01000060">
    <property type="protein sequence ID" value="RIV89564.1"/>
    <property type="molecule type" value="Genomic_DNA"/>
</dbReference>
<proteinExistence type="predicted"/>
<keyword evidence="1" id="KW-0378">Hydrolase</keyword>
<evidence type="ECO:0000313" key="2">
    <source>
        <dbReference type="Proteomes" id="UP000265366"/>
    </source>
</evidence>
<dbReference type="OrthoDB" id="9815326at2"/>
<dbReference type="RefSeq" id="WP_119592194.1">
    <property type="nucleotide sequence ID" value="NZ_QXFM01000060.1"/>
</dbReference>
<dbReference type="Pfam" id="PF05013">
    <property type="entry name" value="FGase"/>
    <property type="match status" value="1"/>
</dbReference>